<dbReference type="GO" id="GO:0016747">
    <property type="term" value="F:acyltransferase activity, transferring groups other than amino-acyl groups"/>
    <property type="evidence" value="ECO:0007669"/>
    <property type="project" value="InterPro"/>
</dbReference>
<evidence type="ECO:0000313" key="2">
    <source>
        <dbReference type="EMBL" id="SHK85768.1"/>
    </source>
</evidence>
<dbReference type="EMBL" id="FRAS01000007">
    <property type="protein sequence ID" value="SHK85768.1"/>
    <property type="molecule type" value="Genomic_DNA"/>
</dbReference>
<dbReference type="Proteomes" id="UP000183947">
    <property type="component" value="Unassembled WGS sequence"/>
</dbReference>
<keyword evidence="2" id="KW-0808">Transferase</keyword>
<dbReference type="RefSeq" id="WP_073283115.1">
    <property type="nucleotide sequence ID" value="NZ_FRAS01000007.1"/>
</dbReference>
<accession>A0A1M6VWK9</accession>
<dbReference type="InterPro" id="IPR016181">
    <property type="entry name" value="Acyl_CoA_acyltransferase"/>
</dbReference>
<dbReference type="PANTHER" id="PTHR43792">
    <property type="entry name" value="GNAT FAMILY, PUTATIVE (AFU_ORTHOLOGUE AFUA_3G00765)-RELATED-RELATED"/>
    <property type="match status" value="1"/>
</dbReference>
<feature type="domain" description="N-acetyltransferase" evidence="1">
    <location>
        <begin position="23"/>
        <end position="186"/>
    </location>
</feature>
<evidence type="ECO:0000259" key="1">
    <source>
        <dbReference type="PROSITE" id="PS51186"/>
    </source>
</evidence>
<organism evidence="2 3">
    <name type="scientific">Hymenobacter psychrotolerans DSM 18569</name>
    <dbReference type="NCBI Taxonomy" id="1121959"/>
    <lineage>
        <taxon>Bacteria</taxon>
        <taxon>Pseudomonadati</taxon>
        <taxon>Bacteroidota</taxon>
        <taxon>Cytophagia</taxon>
        <taxon>Cytophagales</taxon>
        <taxon>Hymenobacteraceae</taxon>
        <taxon>Hymenobacter</taxon>
    </lineage>
</organism>
<dbReference type="SUPFAM" id="SSF55729">
    <property type="entry name" value="Acyl-CoA N-acyltransferases (Nat)"/>
    <property type="match status" value="1"/>
</dbReference>
<name>A0A1M6VWK9_9BACT</name>
<sequence>MTTLLSLLNEPHELVPRLETPDLLVRAPQVSDLPDFTALANDPAFYRYLGNKPQTEEEVWRRMLGQLGHWALLGYGAWSVEEKATGRFIGTVGFFDFQRDLTPSLKGTLEAGWTIAPHLHGRGYASQAVQAALSWIEPRFPAARLTCIIDPDNVASLAVARKFGFREFARTTYHNDPIVLLERTADSSG</sequence>
<dbReference type="AlphaFoldDB" id="A0A1M6VWK9"/>
<reference evidence="3" key="1">
    <citation type="submission" date="2016-11" db="EMBL/GenBank/DDBJ databases">
        <authorList>
            <person name="Varghese N."/>
            <person name="Submissions S."/>
        </authorList>
    </citation>
    <scope>NUCLEOTIDE SEQUENCE [LARGE SCALE GENOMIC DNA]</scope>
    <source>
        <strain evidence="3">DSM 18569</strain>
    </source>
</reference>
<dbReference type="PROSITE" id="PS51186">
    <property type="entry name" value="GNAT"/>
    <property type="match status" value="1"/>
</dbReference>
<dbReference type="InterPro" id="IPR000182">
    <property type="entry name" value="GNAT_dom"/>
</dbReference>
<keyword evidence="3" id="KW-1185">Reference proteome</keyword>
<dbReference type="Gene3D" id="3.40.630.30">
    <property type="match status" value="1"/>
</dbReference>
<dbReference type="PANTHER" id="PTHR43792:SF16">
    <property type="entry name" value="N-ACETYLTRANSFERASE DOMAIN-CONTAINING PROTEIN"/>
    <property type="match status" value="1"/>
</dbReference>
<dbReference type="InterPro" id="IPR051531">
    <property type="entry name" value="N-acetyltransferase"/>
</dbReference>
<dbReference type="Pfam" id="PF13302">
    <property type="entry name" value="Acetyltransf_3"/>
    <property type="match status" value="1"/>
</dbReference>
<dbReference type="OrthoDB" id="9788916at2"/>
<dbReference type="STRING" id="1121959.SAMN02746009_01673"/>
<gene>
    <name evidence="2" type="ORF">SAMN02746009_01673</name>
</gene>
<protein>
    <submittedName>
        <fullName evidence="2">Protein N-acetyltransferase, RimJ/RimL family</fullName>
    </submittedName>
</protein>
<proteinExistence type="predicted"/>
<evidence type="ECO:0000313" key="3">
    <source>
        <dbReference type="Proteomes" id="UP000183947"/>
    </source>
</evidence>